<reference evidence="1" key="1">
    <citation type="journal article" date="2014" name="Front. Microbiol.">
        <title>High frequency of phylogenetically diverse reductive dehalogenase-homologous genes in deep subseafloor sedimentary metagenomes.</title>
        <authorList>
            <person name="Kawai M."/>
            <person name="Futagami T."/>
            <person name="Toyoda A."/>
            <person name="Takaki Y."/>
            <person name="Nishi S."/>
            <person name="Hori S."/>
            <person name="Arai W."/>
            <person name="Tsubouchi T."/>
            <person name="Morono Y."/>
            <person name="Uchiyama I."/>
            <person name="Ito T."/>
            <person name="Fujiyama A."/>
            <person name="Inagaki F."/>
            <person name="Takami H."/>
        </authorList>
    </citation>
    <scope>NUCLEOTIDE SEQUENCE</scope>
    <source>
        <strain evidence="1">Expedition CK06-06</strain>
    </source>
</reference>
<proteinExistence type="predicted"/>
<dbReference type="AlphaFoldDB" id="X1RN03"/>
<sequence length="91" mass="10021">MAERYDVAIKVISQKGTCADGHKVGDEWVINAQLDKTTGGICLDAFGVLYPHFKTLMFGGSFPWSDDPDTVTVACPDSENPVVFELRRLTK</sequence>
<dbReference type="NCBIfam" id="TIGR04076">
    <property type="entry name" value="TIGR04076 family protein"/>
    <property type="match status" value="1"/>
</dbReference>
<gene>
    <name evidence="1" type="ORF">S12H4_16956</name>
</gene>
<name>X1RN03_9ZZZZ</name>
<evidence type="ECO:0000313" key="1">
    <source>
        <dbReference type="EMBL" id="GAI82127.1"/>
    </source>
</evidence>
<organism evidence="1">
    <name type="scientific">marine sediment metagenome</name>
    <dbReference type="NCBI Taxonomy" id="412755"/>
    <lineage>
        <taxon>unclassified sequences</taxon>
        <taxon>metagenomes</taxon>
        <taxon>ecological metagenomes</taxon>
    </lineage>
</organism>
<dbReference type="EMBL" id="BARW01008237">
    <property type="protein sequence ID" value="GAI82127.1"/>
    <property type="molecule type" value="Genomic_DNA"/>
</dbReference>
<accession>X1RN03</accession>
<protein>
    <recommendedName>
        <fullName evidence="2">TIGR04076 family protein</fullName>
    </recommendedName>
</protein>
<evidence type="ECO:0008006" key="2">
    <source>
        <dbReference type="Google" id="ProtNLM"/>
    </source>
</evidence>
<comment type="caution">
    <text evidence="1">The sequence shown here is derived from an EMBL/GenBank/DDBJ whole genome shotgun (WGS) entry which is preliminary data.</text>
</comment>
<dbReference type="InterPro" id="IPR023811">
    <property type="entry name" value="CHP04076"/>
</dbReference>